<keyword evidence="7 8" id="KW-0464">Manganese</keyword>
<keyword evidence="11" id="KW-1185">Reference proteome</keyword>
<dbReference type="InterPro" id="IPR022929">
    <property type="entry name" value="Put_MntP"/>
</dbReference>
<dbReference type="Pfam" id="PF02659">
    <property type="entry name" value="Mntp"/>
    <property type="match status" value="1"/>
</dbReference>
<keyword evidence="4 8" id="KW-1133">Transmembrane helix</keyword>
<feature type="transmembrane region" description="Helical" evidence="8">
    <location>
        <begin position="136"/>
        <end position="159"/>
    </location>
</feature>
<feature type="transmembrane region" description="Helical" evidence="8">
    <location>
        <begin position="63"/>
        <end position="86"/>
    </location>
</feature>
<sequence>MTPATIAVLSLSMSADAFAASLAKGAALERPRFAEALRTGVIFGGVEAITPILGWLLGFAASAYIAAIDHWIAFGLLGAIGGRMILGALKPGKDEVGHVRPRRHALGVLVATAIGTSLDAMAVGVSLAFLDINIMLVAGTIGFATFVLATAGMLVGRLVGGRLGRWAEGLGGLCLVGIGIGILVEHLSVG</sequence>
<protein>
    <recommendedName>
        <fullName evidence="8">Putative manganese efflux pump MntP</fullName>
    </recommendedName>
</protein>
<evidence type="ECO:0000256" key="9">
    <source>
        <dbReference type="SAM" id="SignalP"/>
    </source>
</evidence>
<keyword evidence="6 8" id="KW-0472">Membrane</keyword>
<feature type="chain" id="PRO_5045995877" description="Putative manganese efflux pump MntP" evidence="9">
    <location>
        <begin position="20"/>
        <end position="190"/>
    </location>
</feature>
<evidence type="ECO:0000256" key="4">
    <source>
        <dbReference type="ARBA" id="ARBA00022989"/>
    </source>
</evidence>
<dbReference type="RefSeq" id="WP_257716461.1">
    <property type="nucleotide sequence ID" value="NZ_JANJOU010000008.1"/>
</dbReference>
<proteinExistence type="inferred from homology"/>
<comment type="similarity">
    <text evidence="8">Belongs to the MntP (TC 9.B.29) family.</text>
</comment>
<evidence type="ECO:0000256" key="7">
    <source>
        <dbReference type="ARBA" id="ARBA00023211"/>
    </source>
</evidence>
<accession>A0ABT1X4V0</accession>
<reference evidence="10 11" key="1">
    <citation type="submission" date="2022-06" db="EMBL/GenBank/DDBJ databases">
        <title>Roseomonas CN29.</title>
        <authorList>
            <person name="Cheng Y."/>
            <person name="He X."/>
        </authorList>
    </citation>
    <scope>NUCLEOTIDE SEQUENCE [LARGE SCALE GENOMIC DNA]</scope>
    <source>
        <strain evidence="10 11">CN29</strain>
    </source>
</reference>
<comment type="caution">
    <text evidence="10">The sequence shown here is derived from an EMBL/GenBank/DDBJ whole genome shotgun (WGS) entry which is preliminary data.</text>
</comment>
<evidence type="ECO:0000256" key="3">
    <source>
        <dbReference type="ARBA" id="ARBA00022692"/>
    </source>
</evidence>
<feature type="transmembrane region" description="Helical" evidence="8">
    <location>
        <begin position="166"/>
        <end position="184"/>
    </location>
</feature>
<keyword evidence="2 8" id="KW-1003">Cell membrane</keyword>
<keyword evidence="3 8" id="KW-0812">Transmembrane</keyword>
<evidence type="ECO:0000256" key="1">
    <source>
        <dbReference type="ARBA" id="ARBA00022448"/>
    </source>
</evidence>
<comment type="caution">
    <text evidence="8">Lacks conserved residue(s) required for the propagation of feature annotation.</text>
</comment>
<comment type="subcellular location">
    <subcellularLocation>
        <location evidence="8">Cell membrane</location>
        <topology evidence="8">Multi-pass membrane protein</topology>
    </subcellularLocation>
</comment>
<dbReference type="HAMAP" id="MF_01521">
    <property type="entry name" value="MntP_pump"/>
    <property type="match status" value="1"/>
</dbReference>
<gene>
    <name evidence="8" type="primary">mntP</name>
    <name evidence="10" type="ORF">NRP21_12150</name>
</gene>
<evidence type="ECO:0000256" key="8">
    <source>
        <dbReference type="HAMAP-Rule" id="MF_01521"/>
    </source>
</evidence>
<evidence type="ECO:0000256" key="6">
    <source>
        <dbReference type="ARBA" id="ARBA00023136"/>
    </source>
</evidence>
<organism evidence="10 11">
    <name type="scientific">Roseomonas populi</name>
    <dbReference type="NCBI Taxonomy" id="3121582"/>
    <lineage>
        <taxon>Bacteria</taxon>
        <taxon>Pseudomonadati</taxon>
        <taxon>Pseudomonadota</taxon>
        <taxon>Alphaproteobacteria</taxon>
        <taxon>Acetobacterales</taxon>
        <taxon>Roseomonadaceae</taxon>
        <taxon>Roseomonas</taxon>
    </lineage>
</organism>
<evidence type="ECO:0000313" key="11">
    <source>
        <dbReference type="Proteomes" id="UP001524642"/>
    </source>
</evidence>
<dbReference type="EMBL" id="JANJOU010000008">
    <property type="protein sequence ID" value="MCR0982801.1"/>
    <property type="molecule type" value="Genomic_DNA"/>
</dbReference>
<feature type="signal peptide" evidence="9">
    <location>
        <begin position="1"/>
        <end position="19"/>
    </location>
</feature>
<keyword evidence="5 8" id="KW-0406">Ion transport</keyword>
<evidence type="ECO:0000256" key="2">
    <source>
        <dbReference type="ARBA" id="ARBA00022475"/>
    </source>
</evidence>
<name>A0ABT1X4V0_9PROT</name>
<dbReference type="PANTHER" id="PTHR35529">
    <property type="entry name" value="MANGANESE EFFLUX PUMP MNTP-RELATED"/>
    <property type="match status" value="1"/>
</dbReference>
<comment type="function">
    <text evidence="8">Probably functions as a manganese efflux pump.</text>
</comment>
<keyword evidence="1 8" id="KW-0813">Transport</keyword>
<dbReference type="InterPro" id="IPR003810">
    <property type="entry name" value="Mntp/YtaF"/>
</dbReference>
<evidence type="ECO:0000313" key="10">
    <source>
        <dbReference type="EMBL" id="MCR0982801.1"/>
    </source>
</evidence>
<evidence type="ECO:0000256" key="5">
    <source>
        <dbReference type="ARBA" id="ARBA00023065"/>
    </source>
</evidence>
<dbReference type="PANTHER" id="PTHR35529:SF1">
    <property type="entry name" value="MANGANESE EFFLUX PUMP MNTP-RELATED"/>
    <property type="match status" value="1"/>
</dbReference>
<dbReference type="Proteomes" id="UP001524642">
    <property type="component" value="Unassembled WGS sequence"/>
</dbReference>
<feature type="transmembrane region" description="Helical" evidence="8">
    <location>
        <begin position="106"/>
        <end position="130"/>
    </location>
</feature>
<keyword evidence="9" id="KW-0732">Signal</keyword>